<proteinExistence type="predicted"/>
<evidence type="ECO:0008006" key="3">
    <source>
        <dbReference type="Google" id="ProtNLM"/>
    </source>
</evidence>
<dbReference type="OrthoDB" id="2810795at2"/>
<reference evidence="1 2" key="1">
    <citation type="submission" date="2017-05" db="EMBL/GenBank/DDBJ databases">
        <title>Genome sequence of Candidatus Fukatsuia symbiotica and Candidatus Hamiltonella defensa from Acyrthosiphon pisum strain 5D.</title>
        <authorList>
            <person name="Patel V.A."/>
            <person name="Chevignon G."/>
            <person name="Russell J.A."/>
            <person name="Oliver K.M."/>
        </authorList>
    </citation>
    <scope>NUCLEOTIDE SEQUENCE [LARGE SCALE GENOMIC DNA]</scope>
    <source>
        <strain evidence="1 2">5D</strain>
    </source>
</reference>
<accession>A0A2U8I521</accession>
<dbReference type="KEGG" id="fsm:CCS41_06610"/>
<evidence type="ECO:0000313" key="1">
    <source>
        <dbReference type="EMBL" id="AWK14219.1"/>
    </source>
</evidence>
<organism evidence="1 2">
    <name type="scientific">Candidatus Fukatsuia symbiotica</name>
    <dbReference type="NCBI Taxonomy" id="1878942"/>
    <lineage>
        <taxon>Bacteria</taxon>
        <taxon>Pseudomonadati</taxon>
        <taxon>Pseudomonadota</taxon>
        <taxon>Gammaproteobacteria</taxon>
        <taxon>Enterobacterales</taxon>
        <taxon>Yersiniaceae</taxon>
        <taxon>Candidatus Fukatsuia</taxon>
    </lineage>
</organism>
<protein>
    <recommendedName>
        <fullName evidence="3">HTH-like domain-containing protein</fullName>
    </recommendedName>
</protein>
<evidence type="ECO:0000313" key="2">
    <source>
        <dbReference type="Proteomes" id="UP000261875"/>
    </source>
</evidence>
<dbReference type="EMBL" id="CP021659">
    <property type="protein sequence ID" value="AWK14219.1"/>
    <property type="molecule type" value="Genomic_DNA"/>
</dbReference>
<keyword evidence="2" id="KW-1185">Reference proteome</keyword>
<name>A0A2U8I521_9GAMM</name>
<dbReference type="Proteomes" id="UP000261875">
    <property type="component" value="Chromosome"/>
</dbReference>
<sequence>MLGFEGNFLVSSQLYFHGYEHDPYRLQNQASSLITGIEQAVVNMAYDYPAYGQHRVANELNRQGIMISGSGVRSVWLRPYILIINFQRLMIPN</sequence>
<gene>
    <name evidence="1" type="ORF">CCS41_06610</name>
</gene>
<dbReference type="AlphaFoldDB" id="A0A2U8I521"/>